<dbReference type="AlphaFoldDB" id="A0A1F8HUJ8"/>
<dbReference type="Proteomes" id="UP000178043">
    <property type="component" value="Unassembled WGS sequence"/>
</dbReference>
<feature type="domain" description="Homing endonuclease LAGLIDADG" evidence="1">
    <location>
        <begin position="20"/>
        <end position="94"/>
    </location>
</feature>
<dbReference type="InterPro" id="IPR004860">
    <property type="entry name" value="LAGLIDADG_dom"/>
</dbReference>
<dbReference type="Gene3D" id="3.10.28.10">
    <property type="entry name" value="Homing endonucleases"/>
    <property type="match status" value="1"/>
</dbReference>
<protein>
    <recommendedName>
        <fullName evidence="1">Homing endonuclease LAGLIDADG domain-containing protein</fullName>
    </recommendedName>
</protein>
<accession>A0A1F8HUJ8</accession>
<dbReference type="GO" id="GO:0004519">
    <property type="term" value="F:endonuclease activity"/>
    <property type="evidence" value="ECO:0007669"/>
    <property type="project" value="InterPro"/>
</dbReference>
<dbReference type="EMBL" id="MGLG01000021">
    <property type="protein sequence ID" value="OGN41265.1"/>
    <property type="molecule type" value="Genomic_DNA"/>
</dbReference>
<evidence type="ECO:0000313" key="3">
    <source>
        <dbReference type="Proteomes" id="UP000178043"/>
    </source>
</evidence>
<dbReference type="Pfam" id="PF14528">
    <property type="entry name" value="LAGLIDADG_3"/>
    <property type="match status" value="1"/>
</dbReference>
<gene>
    <name evidence="2" type="ORF">A2606_03040</name>
</gene>
<dbReference type="SUPFAM" id="SSF55608">
    <property type="entry name" value="Homing endonucleases"/>
    <property type="match status" value="2"/>
</dbReference>
<sequence>MGKRGPKPKSEKLFCWSSRLAYAIGLIATDGCLYNDGRHINFTTKDLQLVKTFKRCLNLKNKIGSKNSGFGKEKKYYVLQFGDVGFYNFLNKIGLTPAKSKTIGGILTPQKYLPDLIRGLFDGDGSFYSYYDPRWKSSFMFYLIFCSSSKNHLFWLQNILTKCLGVKGHGIIAPYGGAYQLKFGKTESRKIIKMMYHKPNLPCLERKRKKIHNALIIDNNEK</sequence>
<evidence type="ECO:0000313" key="2">
    <source>
        <dbReference type="EMBL" id="OGN41265.1"/>
    </source>
</evidence>
<dbReference type="InterPro" id="IPR027434">
    <property type="entry name" value="Homing_endonucl"/>
</dbReference>
<organism evidence="2 3">
    <name type="scientific">Candidatus Yanofskybacteria bacterium RIFOXYD1_FULL_42_10</name>
    <dbReference type="NCBI Taxonomy" id="1802718"/>
    <lineage>
        <taxon>Bacteria</taxon>
        <taxon>Candidatus Yanofskyibacteriota</taxon>
    </lineage>
</organism>
<reference evidence="2 3" key="1">
    <citation type="journal article" date="2016" name="Nat. Commun.">
        <title>Thousands of microbial genomes shed light on interconnected biogeochemical processes in an aquifer system.</title>
        <authorList>
            <person name="Anantharaman K."/>
            <person name="Brown C.T."/>
            <person name="Hug L.A."/>
            <person name="Sharon I."/>
            <person name="Castelle C.J."/>
            <person name="Probst A.J."/>
            <person name="Thomas B.C."/>
            <person name="Singh A."/>
            <person name="Wilkins M.J."/>
            <person name="Karaoz U."/>
            <person name="Brodie E.L."/>
            <person name="Williams K.H."/>
            <person name="Hubbard S.S."/>
            <person name="Banfield J.F."/>
        </authorList>
    </citation>
    <scope>NUCLEOTIDE SEQUENCE [LARGE SCALE GENOMIC DNA]</scope>
</reference>
<name>A0A1F8HUJ8_9BACT</name>
<proteinExistence type="predicted"/>
<comment type="caution">
    <text evidence="2">The sequence shown here is derived from an EMBL/GenBank/DDBJ whole genome shotgun (WGS) entry which is preliminary data.</text>
</comment>
<evidence type="ECO:0000259" key="1">
    <source>
        <dbReference type="Pfam" id="PF14528"/>
    </source>
</evidence>